<evidence type="ECO:0000313" key="4">
    <source>
        <dbReference type="EMBL" id="PLR24952.1"/>
    </source>
</evidence>
<name>A0A2N5DFX0_9CAUL</name>
<dbReference type="InterPro" id="IPR051803">
    <property type="entry name" value="TA_system_RelE-like_toxin"/>
</dbReference>
<dbReference type="Proteomes" id="UP000234479">
    <property type="component" value="Unassembled WGS sequence"/>
</dbReference>
<evidence type="ECO:0000256" key="1">
    <source>
        <dbReference type="ARBA" id="ARBA00006226"/>
    </source>
</evidence>
<keyword evidence="5" id="KW-1185">Reference proteome</keyword>
<dbReference type="RefSeq" id="WP_101718230.1">
    <property type="nucleotide sequence ID" value="NZ_PJRS01000022.1"/>
</dbReference>
<sequence>MSGYRLSFLARRDIDDIRAYSKAQWGPRRAAAYLRDIQRAFDLVGSHPAAGRQDERLISVYRRHTVGSHVIFYRSASQMTLIVRILHQQMDPSSHL</sequence>
<dbReference type="AlphaFoldDB" id="A0A2N5DFX0"/>
<organism evidence="4 5">
    <name type="scientific">Caulobacter zeae</name>
    <dbReference type="NCBI Taxonomy" id="2055137"/>
    <lineage>
        <taxon>Bacteria</taxon>
        <taxon>Pseudomonadati</taxon>
        <taxon>Pseudomonadota</taxon>
        <taxon>Alphaproteobacteria</taxon>
        <taxon>Caulobacterales</taxon>
        <taxon>Caulobacteraceae</taxon>
        <taxon>Caulobacter</taxon>
    </lineage>
</organism>
<keyword evidence="2" id="KW-1277">Toxin-antitoxin system</keyword>
<proteinExistence type="inferred from homology"/>
<gene>
    <name evidence="4" type="ORF">SGCZBJ_11980</name>
</gene>
<evidence type="ECO:0000256" key="2">
    <source>
        <dbReference type="ARBA" id="ARBA00022649"/>
    </source>
</evidence>
<dbReference type="PANTHER" id="PTHR33755:SF9">
    <property type="entry name" value="TOXIN PARE1"/>
    <property type="match status" value="1"/>
</dbReference>
<comment type="similarity">
    <text evidence="1 3">Belongs to the RelE toxin family.</text>
</comment>
<dbReference type="Pfam" id="PF05016">
    <property type="entry name" value="ParE_toxin"/>
    <property type="match status" value="1"/>
</dbReference>
<comment type="caution">
    <text evidence="4">The sequence shown here is derived from an EMBL/GenBank/DDBJ whole genome shotgun (WGS) entry which is preliminary data.</text>
</comment>
<evidence type="ECO:0000313" key="5">
    <source>
        <dbReference type="Proteomes" id="UP000234479"/>
    </source>
</evidence>
<dbReference type="InterPro" id="IPR035093">
    <property type="entry name" value="RelE/ParE_toxin_dom_sf"/>
</dbReference>
<dbReference type="EMBL" id="PJRS01000022">
    <property type="protein sequence ID" value="PLR24952.1"/>
    <property type="molecule type" value="Genomic_DNA"/>
</dbReference>
<dbReference type="InterPro" id="IPR028344">
    <property type="entry name" value="ParE1/4"/>
</dbReference>
<reference evidence="4 5" key="1">
    <citation type="submission" date="2017-12" db="EMBL/GenBank/DDBJ databases">
        <title>The genome sequence of Caulobacter sp. 410.</title>
        <authorList>
            <person name="Gao J."/>
            <person name="Mao X."/>
            <person name="Sun J."/>
        </authorList>
    </citation>
    <scope>NUCLEOTIDE SEQUENCE [LARGE SCALE GENOMIC DNA]</scope>
    <source>
        <strain evidence="4 5">410</strain>
    </source>
</reference>
<dbReference type="PIRSF" id="PIRSF029218">
    <property type="entry name" value="ParE"/>
    <property type="match status" value="1"/>
</dbReference>
<accession>A0A2N5DFX0</accession>
<dbReference type="Gene3D" id="3.30.2310.20">
    <property type="entry name" value="RelE-like"/>
    <property type="match status" value="1"/>
</dbReference>
<protein>
    <recommendedName>
        <fullName evidence="3">Toxin</fullName>
    </recommendedName>
</protein>
<evidence type="ECO:0000256" key="3">
    <source>
        <dbReference type="PIRNR" id="PIRNR029218"/>
    </source>
</evidence>
<dbReference type="InterPro" id="IPR007712">
    <property type="entry name" value="RelE/ParE_toxin"/>
</dbReference>
<dbReference type="OrthoDB" id="7173315at2"/>
<dbReference type="PANTHER" id="PTHR33755">
    <property type="entry name" value="TOXIN PARE1-RELATED"/>
    <property type="match status" value="1"/>
</dbReference>